<evidence type="ECO:0000313" key="1">
    <source>
        <dbReference type="EMBL" id="AXA23606.1"/>
    </source>
</evidence>
<reference evidence="1 2" key="1">
    <citation type="submission" date="2018-06" db="EMBL/GenBank/DDBJ databases">
        <title>The genome of Pseudomonas putida NX-1, a lignin degrader.</title>
        <authorList>
            <person name="Xu Z."/>
        </authorList>
    </citation>
    <scope>NUCLEOTIDE SEQUENCE [LARGE SCALE GENOMIC DNA]</scope>
    <source>
        <strain evidence="1 2">NX-1</strain>
    </source>
</reference>
<gene>
    <name evidence="1" type="ORF">C1S65_05530</name>
</gene>
<organism evidence="1 2">
    <name type="scientific">Pseudomonas putida</name>
    <name type="common">Arthrobacter siderocapsulatus</name>
    <dbReference type="NCBI Taxonomy" id="303"/>
    <lineage>
        <taxon>Bacteria</taxon>
        <taxon>Pseudomonadati</taxon>
        <taxon>Pseudomonadota</taxon>
        <taxon>Gammaproteobacteria</taxon>
        <taxon>Pseudomonadales</taxon>
        <taxon>Pseudomonadaceae</taxon>
        <taxon>Pseudomonas</taxon>
    </lineage>
</organism>
<accession>A0AAD0L4A4</accession>
<dbReference type="EMBL" id="CP030750">
    <property type="protein sequence ID" value="AXA23606.1"/>
    <property type="molecule type" value="Genomic_DNA"/>
</dbReference>
<protein>
    <submittedName>
        <fullName evidence="1">Uncharacterized protein</fullName>
    </submittedName>
</protein>
<dbReference type="AlphaFoldDB" id="A0AAD0L4A4"/>
<name>A0AAD0L4A4_PSEPU</name>
<dbReference type="Proteomes" id="UP000251617">
    <property type="component" value="Chromosome"/>
</dbReference>
<dbReference type="RefSeq" id="WP_063543189.1">
    <property type="nucleotide sequence ID" value="NZ_CP011789.1"/>
</dbReference>
<sequence length="258" mass="29302">MQENYDAAPVDCGGSAIPAHGCSGVLIRATKPSPKYHTWHHSPNNKEKGGVSFSYLRTDLPITSLAADARSGFTLYPRMQRPAGSISYQVLCAWPTDGDTWTREQQGCGNNSQTTSTERLCHEQGITTAHAWIDEFRRSGDYKRQCAFDVRDTRKSERADAFYQSLTAQRMFASELPFPWNEVIVQAWEEDQSHRLPIQSFFHIEGMWGALEQAQADQKDWYETYGAYIPIIRIRMPQEAHDKATFSYHSNEQAVPTS</sequence>
<proteinExistence type="predicted"/>
<evidence type="ECO:0000313" key="2">
    <source>
        <dbReference type="Proteomes" id="UP000251617"/>
    </source>
</evidence>